<evidence type="ECO:0000313" key="10">
    <source>
        <dbReference type="EMBL" id="MCD7108514.1"/>
    </source>
</evidence>
<evidence type="ECO:0000259" key="7">
    <source>
        <dbReference type="Pfam" id="PF06429"/>
    </source>
</evidence>
<dbReference type="InterPro" id="IPR010930">
    <property type="entry name" value="Flg_bb/hook_C_dom"/>
</dbReference>
<evidence type="ECO:0000256" key="2">
    <source>
        <dbReference type="ARBA" id="ARBA00009677"/>
    </source>
</evidence>
<dbReference type="Pfam" id="PF00460">
    <property type="entry name" value="Flg_bb_rod"/>
    <property type="match status" value="1"/>
</dbReference>
<dbReference type="Proteomes" id="UP001139089">
    <property type="component" value="Unassembled WGS sequence"/>
</dbReference>
<dbReference type="Pfam" id="PF06429">
    <property type="entry name" value="Flg_bbr_C"/>
    <property type="match status" value="1"/>
</dbReference>
<dbReference type="InterPro" id="IPR020013">
    <property type="entry name" value="Flagellar_FlgE/F/G"/>
</dbReference>
<comment type="caution">
    <text evidence="10">The sequence shown here is derived from an EMBL/GenBank/DDBJ whole genome shotgun (WGS) entry which is preliminary data.</text>
</comment>
<dbReference type="Pfam" id="PF22692">
    <property type="entry name" value="LlgE_F_G_D1"/>
    <property type="match status" value="1"/>
</dbReference>
<dbReference type="GO" id="GO:0071978">
    <property type="term" value="P:bacterial-type flagellum-dependent swarming motility"/>
    <property type="evidence" value="ECO:0007669"/>
    <property type="project" value="TreeGrafter"/>
</dbReference>
<feature type="domain" description="Flagellar basal body rod protein N-terminal" evidence="6">
    <location>
        <begin position="7"/>
        <end position="37"/>
    </location>
</feature>
<dbReference type="Pfam" id="PF07559">
    <property type="entry name" value="FlgE_D2"/>
    <property type="match status" value="1"/>
</dbReference>
<dbReference type="NCBIfam" id="TIGR03506">
    <property type="entry name" value="FlgEFG_subfam"/>
    <property type="match status" value="1"/>
</dbReference>
<name>A0A9X1NRS6_9HYPH</name>
<dbReference type="InterPro" id="IPR001444">
    <property type="entry name" value="Flag_bb_rod_N"/>
</dbReference>
<reference evidence="10" key="1">
    <citation type="submission" date="2021-12" db="EMBL/GenBank/DDBJ databases">
        <authorList>
            <person name="Li Y."/>
        </authorList>
    </citation>
    <scope>NUCLEOTIDE SEQUENCE</scope>
    <source>
        <strain evidence="10">DKSPLA3</strain>
    </source>
</reference>
<dbReference type="InterPro" id="IPR037925">
    <property type="entry name" value="FlgE/F/G-like"/>
</dbReference>
<dbReference type="GO" id="GO:0009425">
    <property type="term" value="C:bacterial-type flagellum basal body"/>
    <property type="evidence" value="ECO:0007669"/>
    <property type="project" value="UniProtKB-SubCell"/>
</dbReference>
<dbReference type="InterPro" id="IPR037058">
    <property type="entry name" value="Falgellar_hook_FlgE_sf"/>
</dbReference>
<comment type="similarity">
    <text evidence="2 5">Belongs to the flagella basal body rod proteins family.</text>
</comment>
<keyword evidence="4 5" id="KW-0975">Bacterial flagellum</keyword>
<dbReference type="PROSITE" id="PS00588">
    <property type="entry name" value="FLAGELLA_BB_ROD"/>
    <property type="match status" value="1"/>
</dbReference>
<feature type="domain" description="Flagellar hook protein FlgE D2" evidence="8">
    <location>
        <begin position="169"/>
        <end position="398"/>
    </location>
</feature>
<comment type="function">
    <text evidence="5">A flexible structure which links the flagellar filament to the drive apparatus in the basal body.</text>
</comment>
<proteinExistence type="inferred from homology"/>
<dbReference type="RefSeq" id="WP_231812598.1">
    <property type="nucleotide sequence ID" value="NZ_JAJOZR010000003.1"/>
</dbReference>
<evidence type="ECO:0000259" key="8">
    <source>
        <dbReference type="Pfam" id="PF07559"/>
    </source>
</evidence>
<dbReference type="GO" id="GO:0005829">
    <property type="term" value="C:cytosol"/>
    <property type="evidence" value="ECO:0007669"/>
    <property type="project" value="TreeGrafter"/>
</dbReference>
<dbReference type="SUPFAM" id="SSF117143">
    <property type="entry name" value="Flagellar hook protein flgE"/>
    <property type="match status" value="2"/>
</dbReference>
<dbReference type="InterPro" id="IPR053967">
    <property type="entry name" value="LlgE_F_G-like_D1"/>
</dbReference>
<evidence type="ECO:0000259" key="9">
    <source>
        <dbReference type="Pfam" id="PF22692"/>
    </source>
</evidence>
<organism evidence="10 11">
    <name type="scientific">Rhizobium quercicola</name>
    <dbReference type="NCBI Taxonomy" id="2901226"/>
    <lineage>
        <taxon>Bacteria</taxon>
        <taxon>Pseudomonadati</taxon>
        <taxon>Pseudomonadota</taxon>
        <taxon>Alphaproteobacteria</taxon>
        <taxon>Hyphomicrobiales</taxon>
        <taxon>Rhizobiaceae</taxon>
        <taxon>Rhizobium/Agrobacterium group</taxon>
        <taxon>Rhizobium</taxon>
    </lineage>
</organism>
<keyword evidence="10" id="KW-0282">Flagellum</keyword>
<dbReference type="PANTHER" id="PTHR30435">
    <property type="entry name" value="FLAGELLAR PROTEIN"/>
    <property type="match status" value="1"/>
</dbReference>
<keyword evidence="11" id="KW-1185">Reference proteome</keyword>
<gene>
    <name evidence="10" type="ORF">LRX75_05595</name>
</gene>
<dbReference type="PANTHER" id="PTHR30435:SF1">
    <property type="entry name" value="FLAGELLAR HOOK PROTEIN FLGE"/>
    <property type="match status" value="1"/>
</dbReference>
<dbReference type="InterPro" id="IPR011491">
    <property type="entry name" value="FlgE_D2"/>
</dbReference>
<evidence type="ECO:0000259" key="6">
    <source>
        <dbReference type="Pfam" id="PF00460"/>
    </source>
</evidence>
<dbReference type="EMBL" id="JAJOZR010000003">
    <property type="protein sequence ID" value="MCD7108514.1"/>
    <property type="molecule type" value="Genomic_DNA"/>
</dbReference>
<comment type="subcellular location">
    <subcellularLocation>
        <location evidence="1 5">Bacterial flagellum basal body</location>
    </subcellularLocation>
</comment>
<feature type="domain" description="Flagellar basal-body/hook protein C-terminal" evidence="7">
    <location>
        <begin position="473"/>
        <end position="517"/>
    </location>
</feature>
<keyword evidence="10" id="KW-0969">Cilium</keyword>
<protein>
    <recommendedName>
        <fullName evidence="3 5">Flagellar hook protein FlgE</fullName>
    </recommendedName>
</protein>
<feature type="domain" description="Flagellar hook protein FlgE/F/G-like D1" evidence="9">
    <location>
        <begin position="84"/>
        <end position="164"/>
    </location>
</feature>
<dbReference type="GO" id="GO:0009424">
    <property type="term" value="C:bacterial-type flagellum hook"/>
    <property type="evidence" value="ECO:0007669"/>
    <property type="project" value="TreeGrafter"/>
</dbReference>
<evidence type="ECO:0000256" key="1">
    <source>
        <dbReference type="ARBA" id="ARBA00004117"/>
    </source>
</evidence>
<accession>A0A9X1NRS6</accession>
<sequence>MSLNGTMRTGVSGMNAQANRLSTVADNIANASTTGYKKASTEFSSMILATTGGTYNSGGITTDVRHAISAQGTFTDTTSVTDLAIDGKGFFVVTGTDGLEYLTRAGAFTPVDDGTLRNAAGFTLMGYEYSSTKDPTIVVNGFSGLSQITLAEQALTATGSTSGVLDANLPSNADVGYEKATSLVAYDSQGNTRKIEFQYEKTDDNAWRLQVSEGSFSLTKFTTTSDAVVHGSLDGAPSPLAVPDWTVDEQGIGRQVNYTYTRISPTSWALDVIDTSTSGVIASRVLDFDSTGNLTTDPILQTTASTFAGATLPSIRIDLSQIRNSPGPHIPVTSSNGNETGSPINLLFDTNGRLIGPASVQTVATVSGGTVLEGLAIDISGSTQLASDFTVSNGKIDGTSASKAASYEISDDGVLSVKYDNGKLTPKYRIAMASVQSPDHLEPLSGNVYAQSSNSGAVVMGYAGSNGYGSIISGSLENSNVDIAEELTSMIESQRSYTANSKVFQTGSELLETLVNLKR</sequence>
<dbReference type="InterPro" id="IPR019776">
    <property type="entry name" value="Flagellar_basal_body_rod_CS"/>
</dbReference>
<evidence type="ECO:0000313" key="11">
    <source>
        <dbReference type="Proteomes" id="UP001139089"/>
    </source>
</evidence>
<keyword evidence="10" id="KW-0966">Cell projection</keyword>
<evidence type="ECO:0000256" key="3">
    <source>
        <dbReference type="ARBA" id="ARBA00019015"/>
    </source>
</evidence>
<dbReference type="AlphaFoldDB" id="A0A9X1NRS6"/>
<evidence type="ECO:0000256" key="5">
    <source>
        <dbReference type="RuleBase" id="RU362116"/>
    </source>
</evidence>
<evidence type="ECO:0000256" key="4">
    <source>
        <dbReference type="ARBA" id="ARBA00023143"/>
    </source>
</evidence>
<dbReference type="Gene3D" id="2.60.98.20">
    <property type="entry name" value="Flagellar hook protein FlgE"/>
    <property type="match status" value="2"/>
</dbReference>